<evidence type="ECO:0008006" key="3">
    <source>
        <dbReference type="Google" id="ProtNLM"/>
    </source>
</evidence>
<dbReference type="EMBL" id="JAGGLB010000006">
    <property type="protein sequence ID" value="MBP1990821.1"/>
    <property type="molecule type" value="Genomic_DNA"/>
</dbReference>
<sequence>MNLGVIGYGDRIRWVLDEMIKVDPACSVTSRLNKSLGKKKVIKSCFSTRLKQ</sequence>
<keyword evidence="2" id="KW-1185">Reference proteome</keyword>
<organism evidence="1 2">
    <name type="scientific">Paenibacillus eucommiae</name>
    <dbReference type="NCBI Taxonomy" id="1355755"/>
    <lineage>
        <taxon>Bacteria</taxon>
        <taxon>Bacillati</taxon>
        <taxon>Bacillota</taxon>
        <taxon>Bacilli</taxon>
        <taxon>Bacillales</taxon>
        <taxon>Paenibacillaceae</taxon>
        <taxon>Paenibacillus</taxon>
    </lineage>
</organism>
<dbReference type="Proteomes" id="UP001519287">
    <property type="component" value="Unassembled WGS sequence"/>
</dbReference>
<gene>
    <name evidence="1" type="ORF">J2Z66_002427</name>
</gene>
<evidence type="ECO:0000313" key="1">
    <source>
        <dbReference type="EMBL" id="MBP1990821.1"/>
    </source>
</evidence>
<comment type="caution">
    <text evidence="1">The sequence shown here is derived from an EMBL/GenBank/DDBJ whole genome shotgun (WGS) entry which is preliminary data.</text>
</comment>
<evidence type="ECO:0000313" key="2">
    <source>
        <dbReference type="Proteomes" id="UP001519287"/>
    </source>
</evidence>
<accession>A0ABS4IVF7</accession>
<name>A0ABS4IVF7_9BACL</name>
<protein>
    <recommendedName>
        <fullName evidence="3">Gfo/Idh/MocA-like oxidoreductase N-terminal domain-containing protein</fullName>
    </recommendedName>
</protein>
<proteinExistence type="predicted"/>
<reference evidence="1 2" key="1">
    <citation type="submission" date="2021-03" db="EMBL/GenBank/DDBJ databases">
        <title>Genomic Encyclopedia of Type Strains, Phase IV (KMG-IV): sequencing the most valuable type-strain genomes for metagenomic binning, comparative biology and taxonomic classification.</title>
        <authorList>
            <person name="Goeker M."/>
        </authorList>
    </citation>
    <scope>NUCLEOTIDE SEQUENCE [LARGE SCALE GENOMIC DNA]</scope>
    <source>
        <strain evidence="1 2">DSM 26048</strain>
    </source>
</reference>